<dbReference type="GO" id="GO:0043022">
    <property type="term" value="F:ribosome binding"/>
    <property type="evidence" value="ECO:0007669"/>
    <property type="project" value="TreeGrafter"/>
</dbReference>
<dbReference type="FunCoup" id="A0A259U181">
    <property type="interactions" value="477"/>
</dbReference>
<sequence>MPLVAIVGRPNVGKSTLFNRLTEARQAIVHDEAGVTRDRIYGDVEWGGRVFDLVDTGGLVPRSAERFEAAIREQVMLTLEEADVILFVVDVETGITDLDQEVAQVLRRAEQPVLVVGNKADNDLRRMEAAELWSLGLGDVFALSAINGSGTGDFLDAVIEALPEQPDVAEDDDAPRIAFIGRPNVGKSSLANLLLGRQRSIVTEIAGTTRDSVDARMEVNGREIVLVDTAGLRKKARVKENVEFYSMLRTERAIQTCDVAVLLIDAERGFEAQDAKVLREAADMKKGLVVVVNKWDLVEKETNTARDFERAAKERGTIDFVPFLYASALTGQRADKVLDLALQVYDERNKRIPTSKLNEVVEAAVRAQYPPSWRGNYVKINFATQVRESPPVFAFFCNYPQGIKESYKRFLENRLRDAFGFEGVPLTLSFKAKSKPQ</sequence>
<feature type="binding site" evidence="8">
    <location>
        <begin position="118"/>
        <end position="121"/>
    </location>
    <ligand>
        <name>GTP</name>
        <dbReference type="ChEBI" id="CHEBI:37565"/>
        <label>1</label>
    </ligand>
</feature>
<feature type="binding site" evidence="8">
    <location>
        <begin position="293"/>
        <end position="296"/>
    </location>
    <ligand>
        <name>GTP</name>
        <dbReference type="ChEBI" id="CHEBI:37565"/>
        <label>2</label>
    </ligand>
</feature>
<evidence type="ECO:0000259" key="11">
    <source>
        <dbReference type="PROSITE" id="PS51712"/>
    </source>
</evidence>
<dbReference type="PANTHER" id="PTHR43834">
    <property type="entry name" value="GTPASE DER"/>
    <property type="match status" value="1"/>
</dbReference>
<dbReference type="InterPro" id="IPR031166">
    <property type="entry name" value="G_ENGA"/>
</dbReference>
<feature type="binding site" evidence="8">
    <location>
        <begin position="55"/>
        <end position="59"/>
    </location>
    <ligand>
        <name>GTP</name>
        <dbReference type="ChEBI" id="CHEBI:37565"/>
        <label>1</label>
    </ligand>
</feature>
<dbReference type="PANTHER" id="PTHR43834:SF6">
    <property type="entry name" value="GTPASE DER"/>
    <property type="match status" value="1"/>
</dbReference>
<evidence type="ECO:0000256" key="4">
    <source>
        <dbReference type="ARBA" id="ARBA00022737"/>
    </source>
</evidence>
<feature type="domain" description="EngA-type G" evidence="11">
    <location>
        <begin position="2"/>
        <end position="166"/>
    </location>
</feature>
<reference evidence="12 13" key="1">
    <citation type="submission" date="2016-11" db="EMBL/GenBank/DDBJ databases">
        <title>Study of marine rhodopsin-containing bacteria.</title>
        <authorList>
            <person name="Yoshizawa S."/>
            <person name="Kumagai Y."/>
            <person name="Kogure K."/>
        </authorList>
    </citation>
    <scope>NUCLEOTIDE SEQUENCE [LARGE SCALE GENOMIC DNA]</scope>
    <source>
        <strain evidence="12 13">SG-29</strain>
    </source>
</reference>
<dbReference type="PRINTS" id="PR00326">
    <property type="entry name" value="GTP1OBG"/>
</dbReference>
<dbReference type="FunFam" id="3.40.50.300:FF:000040">
    <property type="entry name" value="GTPase Der"/>
    <property type="match status" value="1"/>
</dbReference>
<dbReference type="SUPFAM" id="SSF52540">
    <property type="entry name" value="P-loop containing nucleoside triphosphate hydrolases"/>
    <property type="match status" value="2"/>
</dbReference>
<comment type="similarity">
    <text evidence="1 8 9 10">Belongs to the TRAFAC class TrmE-Era-EngA-EngB-Septin-like GTPase superfamily. EngA (Der) GTPase family.</text>
</comment>
<dbReference type="OrthoDB" id="9805918at2"/>
<dbReference type="Pfam" id="PF01926">
    <property type="entry name" value="MMR_HSR1"/>
    <property type="match status" value="2"/>
</dbReference>
<dbReference type="NCBIfam" id="TIGR03594">
    <property type="entry name" value="GTPase_EngA"/>
    <property type="match status" value="1"/>
</dbReference>
<evidence type="ECO:0000256" key="9">
    <source>
        <dbReference type="PROSITE-ProRule" id="PRU01049"/>
    </source>
</evidence>
<feature type="binding site" evidence="8">
    <location>
        <begin position="181"/>
        <end position="188"/>
    </location>
    <ligand>
        <name>GTP</name>
        <dbReference type="ChEBI" id="CHEBI:37565"/>
        <label>2</label>
    </ligand>
</feature>
<accession>A0A259U181</accession>
<evidence type="ECO:0000256" key="1">
    <source>
        <dbReference type="ARBA" id="ARBA00008279"/>
    </source>
</evidence>
<keyword evidence="3 8" id="KW-0690">Ribosome biogenesis</keyword>
<dbReference type="NCBIfam" id="TIGR00231">
    <property type="entry name" value="small_GTP"/>
    <property type="match status" value="2"/>
</dbReference>
<dbReference type="Gene3D" id="3.40.50.300">
    <property type="entry name" value="P-loop containing nucleotide triphosphate hydrolases"/>
    <property type="match status" value="2"/>
</dbReference>
<evidence type="ECO:0000256" key="5">
    <source>
        <dbReference type="ARBA" id="ARBA00022741"/>
    </source>
</evidence>
<dbReference type="SMART" id="SM00173">
    <property type="entry name" value="RAS"/>
    <property type="match status" value="1"/>
</dbReference>
<feature type="binding site" evidence="8">
    <location>
        <begin position="8"/>
        <end position="15"/>
    </location>
    <ligand>
        <name>GTP</name>
        <dbReference type="ChEBI" id="CHEBI:37565"/>
        <label>1</label>
    </ligand>
</feature>
<keyword evidence="4 10" id="KW-0677">Repeat</keyword>
<evidence type="ECO:0000313" key="13">
    <source>
        <dbReference type="Proteomes" id="UP000216446"/>
    </source>
</evidence>
<dbReference type="InterPro" id="IPR015946">
    <property type="entry name" value="KH_dom-like_a/b"/>
</dbReference>
<gene>
    <name evidence="8" type="primary">der</name>
    <name evidence="12" type="ORF">BSZ36_12655</name>
</gene>
<dbReference type="InterPro" id="IPR032859">
    <property type="entry name" value="KH_dom-like"/>
</dbReference>
<feature type="binding site" evidence="8">
    <location>
        <begin position="228"/>
        <end position="232"/>
    </location>
    <ligand>
        <name>GTP</name>
        <dbReference type="ChEBI" id="CHEBI:37565"/>
        <label>2</label>
    </ligand>
</feature>
<dbReference type="InterPro" id="IPR027417">
    <property type="entry name" value="P-loop_NTPase"/>
</dbReference>
<feature type="domain" description="EngA-type G" evidence="11">
    <location>
        <begin position="175"/>
        <end position="349"/>
    </location>
</feature>
<dbReference type="FunFam" id="3.30.300.20:FF:000004">
    <property type="entry name" value="GTPase Der"/>
    <property type="match status" value="1"/>
</dbReference>
<dbReference type="Gene3D" id="3.30.300.20">
    <property type="match status" value="1"/>
</dbReference>
<keyword evidence="6 8" id="KW-0342">GTP-binding</keyword>
<dbReference type="HAMAP" id="MF_00195">
    <property type="entry name" value="GTPase_Der"/>
    <property type="match status" value="1"/>
</dbReference>
<dbReference type="CDD" id="cd01894">
    <property type="entry name" value="EngA1"/>
    <property type="match status" value="1"/>
</dbReference>
<keyword evidence="13" id="KW-1185">Reference proteome</keyword>
<dbReference type="InterPro" id="IPR016484">
    <property type="entry name" value="GTPase_Der"/>
</dbReference>
<evidence type="ECO:0000256" key="3">
    <source>
        <dbReference type="ARBA" id="ARBA00022517"/>
    </source>
</evidence>
<dbReference type="RefSeq" id="WP_094549482.1">
    <property type="nucleotide sequence ID" value="NZ_MQWB01000001.1"/>
</dbReference>
<comment type="subunit">
    <text evidence="8">Associates with the 50S ribosomal subunit.</text>
</comment>
<dbReference type="Proteomes" id="UP000216446">
    <property type="component" value="Unassembled WGS sequence"/>
</dbReference>
<protein>
    <recommendedName>
        <fullName evidence="2 8">GTPase Der</fullName>
    </recommendedName>
    <alternativeName>
        <fullName evidence="7 8">GTP-binding protein EngA</fullName>
    </alternativeName>
</protein>
<comment type="function">
    <text evidence="8 10">GTPase that plays an essential role in the late steps of ribosome biogenesis.</text>
</comment>
<dbReference type="InterPro" id="IPR006073">
    <property type="entry name" value="GTP-bd"/>
</dbReference>
<dbReference type="Pfam" id="PF14714">
    <property type="entry name" value="KH_dom-like"/>
    <property type="match status" value="1"/>
</dbReference>
<comment type="caution">
    <text evidence="12">The sequence shown here is derived from an EMBL/GenBank/DDBJ whole genome shotgun (WGS) entry which is preliminary data.</text>
</comment>
<dbReference type="CDD" id="cd01895">
    <property type="entry name" value="EngA2"/>
    <property type="match status" value="1"/>
</dbReference>
<dbReference type="GO" id="GO:0005525">
    <property type="term" value="F:GTP binding"/>
    <property type="evidence" value="ECO:0007669"/>
    <property type="project" value="UniProtKB-UniRule"/>
</dbReference>
<keyword evidence="5 8" id="KW-0547">Nucleotide-binding</keyword>
<proteinExistence type="inferred from homology"/>
<dbReference type="GO" id="GO:0042254">
    <property type="term" value="P:ribosome biogenesis"/>
    <property type="evidence" value="ECO:0007669"/>
    <property type="project" value="UniProtKB-KW"/>
</dbReference>
<evidence type="ECO:0000256" key="2">
    <source>
        <dbReference type="ARBA" id="ARBA00020953"/>
    </source>
</evidence>
<organism evidence="12 13">
    <name type="scientific">Rubricoccus marinus</name>
    <dbReference type="NCBI Taxonomy" id="716817"/>
    <lineage>
        <taxon>Bacteria</taxon>
        <taxon>Pseudomonadati</taxon>
        <taxon>Rhodothermota</taxon>
        <taxon>Rhodothermia</taxon>
        <taxon>Rhodothermales</taxon>
        <taxon>Rubricoccaceae</taxon>
        <taxon>Rubricoccus</taxon>
    </lineage>
</organism>
<dbReference type="PROSITE" id="PS51712">
    <property type="entry name" value="G_ENGA"/>
    <property type="match status" value="2"/>
</dbReference>
<dbReference type="AlphaFoldDB" id="A0A259U181"/>
<dbReference type="PIRSF" id="PIRSF006485">
    <property type="entry name" value="GTP-binding_EngA"/>
    <property type="match status" value="1"/>
</dbReference>
<name>A0A259U181_9BACT</name>
<evidence type="ECO:0000256" key="6">
    <source>
        <dbReference type="ARBA" id="ARBA00023134"/>
    </source>
</evidence>
<dbReference type="InterPro" id="IPR005225">
    <property type="entry name" value="Small_GTP-bd"/>
</dbReference>
<dbReference type="EMBL" id="MQWB01000001">
    <property type="protein sequence ID" value="OZC03759.1"/>
    <property type="molecule type" value="Genomic_DNA"/>
</dbReference>
<evidence type="ECO:0000256" key="8">
    <source>
        <dbReference type="HAMAP-Rule" id="MF_00195"/>
    </source>
</evidence>
<evidence type="ECO:0000256" key="10">
    <source>
        <dbReference type="RuleBase" id="RU004481"/>
    </source>
</evidence>
<dbReference type="FunFam" id="3.40.50.300:FF:000057">
    <property type="entry name" value="GTPase Der"/>
    <property type="match status" value="1"/>
</dbReference>
<dbReference type="InParanoid" id="A0A259U181"/>
<evidence type="ECO:0000313" key="12">
    <source>
        <dbReference type="EMBL" id="OZC03759.1"/>
    </source>
</evidence>
<evidence type="ECO:0000256" key="7">
    <source>
        <dbReference type="ARBA" id="ARBA00032345"/>
    </source>
</evidence>